<sequence>MRKSSIERQWSLGRVSVLLLVFVSLTDVIIHLADAKMDSLESIEEYDTLSSEVIRPAFQYTSDSAAKTASEGKPFSSLTFVLDPIVSSVSSDNSWLEGVVESFTAAMYSARDTFWLSGHSSSDSTASILNTARGGSSASTTTSKRPRKTLKKSHHTFTLSSSEPFVSSRDIAQLTLRDVAMAFRYALESTRKEFNNNKFISKASPRVKKVFAQMSAAAAQSRGKYVKVPTTRSGLFSGDIDALQFCAAMRIFAEWRVVRQVPEGYKGYAVGMSLGQKDIVQNVAKIEHAVHTLIEHRENELASQEGSEEEEVQSPTLRDLLQFEVDTKVHGSKLPKLKEKSAAMGLLWVRRQLHYQTALFKNVIKVPEQFESTAAAVTAAYNEVYDKFHGWAIQKIFNYSFQAAPDARLIYSYMNPDKLKEATEDARTADFNGQVTRRQPSSMKKKKEKENPLDRFGKHIGNEWGKLSSSVMRLFGKSESKSMSSNDMVAEEMDSNKASAQDYIDDVMMTDAHEMILEYLEVAQPLLLDLAKLFDEFNMDDPTKV</sequence>
<feature type="region of interest" description="Disordered" evidence="1">
    <location>
        <begin position="434"/>
        <end position="455"/>
    </location>
</feature>
<keyword evidence="4" id="KW-1185">Reference proteome</keyword>
<name>A0AAD2CQD8_9STRA</name>
<dbReference type="GO" id="GO:0005829">
    <property type="term" value="C:cytosol"/>
    <property type="evidence" value="ECO:0007669"/>
    <property type="project" value="TreeGrafter"/>
</dbReference>
<dbReference type="GO" id="GO:0016020">
    <property type="term" value="C:membrane"/>
    <property type="evidence" value="ECO:0007669"/>
    <property type="project" value="TreeGrafter"/>
</dbReference>
<dbReference type="InterPro" id="IPR014830">
    <property type="entry name" value="Glycolipid_transfer_prot_dom"/>
</dbReference>
<accession>A0AAD2CQD8</accession>
<reference evidence="3" key="1">
    <citation type="submission" date="2023-08" db="EMBL/GenBank/DDBJ databases">
        <authorList>
            <person name="Audoor S."/>
            <person name="Bilcke G."/>
        </authorList>
    </citation>
    <scope>NUCLEOTIDE SEQUENCE</scope>
</reference>
<feature type="compositionally biased region" description="Low complexity" evidence="1">
    <location>
        <begin position="131"/>
        <end position="143"/>
    </location>
</feature>
<feature type="domain" description="Glycolipid transfer protein" evidence="2">
    <location>
        <begin position="273"/>
        <end position="414"/>
    </location>
</feature>
<dbReference type="InterPro" id="IPR036497">
    <property type="entry name" value="GLTP_sf"/>
</dbReference>
<dbReference type="SUPFAM" id="SSF110004">
    <property type="entry name" value="Glycolipid transfer protein, GLTP"/>
    <property type="match status" value="1"/>
</dbReference>
<evidence type="ECO:0000259" key="2">
    <source>
        <dbReference type="Pfam" id="PF08718"/>
    </source>
</evidence>
<evidence type="ECO:0000313" key="3">
    <source>
        <dbReference type="EMBL" id="CAJ1942596.1"/>
    </source>
</evidence>
<feature type="region of interest" description="Disordered" evidence="1">
    <location>
        <begin position="127"/>
        <end position="156"/>
    </location>
</feature>
<evidence type="ECO:0000256" key="1">
    <source>
        <dbReference type="SAM" id="MobiDB-lite"/>
    </source>
</evidence>
<organism evidence="3 4">
    <name type="scientific">Cylindrotheca closterium</name>
    <dbReference type="NCBI Taxonomy" id="2856"/>
    <lineage>
        <taxon>Eukaryota</taxon>
        <taxon>Sar</taxon>
        <taxon>Stramenopiles</taxon>
        <taxon>Ochrophyta</taxon>
        <taxon>Bacillariophyta</taxon>
        <taxon>Bacillariophyceae</taxon>
        <taxon>Bacillariophycidae</taxon>
        <taxon>Bacillariales</taxon>
        <taxon>Bacillariaceae</taxon>
        <taxon>Cylindrotheca</taxon>
    </lineage>
</organism>
<gene>
    <name evidence="3" type="ORF">CYCCA115_LOCUS8026</name>
</gene>
<protein>
    <recommendedName>
        <fullName evidence="2">Glycolipid transfer protein domain-containing protein</fullName>
    </recommendedName>
</protein>
<dbReference type="EMBL" id="CAKOGP040001112">
    <property type="protein sequence ID" value="CAJ1942596.1"/>
    <property type="molecule type" value="Genomic_DNA"/>
</dbReference>
<dbReference type="Proteomes" id="UP001295423">
    <property type="component" value="Unassembled WGS sequence"/>
</dbReference>
<dbReference type="Gene3D" id="1.10.3520.10">
    <property type="entry name" value="Glycolipid transfer protein"/>
    <property type="match status" value="1"/>
</dbReference>
<feature type="compositionally biased region" description="Basic residues" evidence="1">
    <location>
        <begin position="144"/>
        <end position="155"/>
    </location>
</feature>
<dbReference type="AlphaFoldDB" id="A0AAD2CQD8"/>
<dbReference type="Pfam" id="PF08718">
    <property type="entry name" value="GLTP"/>
    <property type="match status" value="1"/>
</dbReference>
<evidence type="ECO:0000313" key="4">
    <source>
        <dbReference type="Proteomes" id="UP001295423"/>
    </source>
</evidence>
<dbReference type="GO" id="GO:1902387">
    <property type="term" value="F:ceramide 1-phosphate binding"/>
    <property type="evidence" value="ECO:0007669"/>
    <property type="project" value="TreeGrafter"/>
</dbReference>
<proteinExistence type="predicted"/>
<dbReference type="PANTHER" id="PTHR10219">
    <property type="entry name" value="GLYCOLIPID TRANSFER PROTEIN-RELATED"/>
    <property type="match status" value="1"/>
</dbReference>
<comment type="caution">
    <text evidence="3">The sequence shown here is derived from an EMBL/GenBank/DDBJ whole genome shotgun (WGS) entry which is preliminary data.</text>
</comment>
<dbReference type="GO" id="GO:1902388">
    <property type="term" value="F:ceramide 1-phosphate transfer activity"/>
    <property type="evidence" value="ECO:0007669"/>
    <property type="project" value="TreeGrafter"/>
</dbReference>